<dbReference type="EC" id="2.7.1.26" evidence="14"/>
<dbReference type="NCBIfam" id="TIGR00125">
    <property type="entry name" value="cyt_tran_rel"/>
    <property type="match status" value="1"/>
</dbReference>
<comment type="catalytic activity">
    <reaction evidence="12 14">
        <text>riboflavin + ATP = FMN + ADP + H(+)</text>
        <dbReference type="Rhea" id="RHEA:14357"/>
        <dbReference type="ChEBI" id="CHEBI:15378"/>
        <dbReference type="ChEBI" id="CHEBI:30616"/>
        <dbReference type="ChEBI" id="CHEBI:57986"/>
        <dbReference type="ChEBI" id="CHEBI:58210"/>
        <dbReference type="ChEBI" id="CHEBI:456216"/>
        <dbReference type="EC" id="2.7.1.26"/>
    </reaction>
</comment>
<dbReference type="InterPro" id="IPR015865">
    <property type="entry name" value="Riboflavin_kinase_bac/euk"/>
</dbReference>
<dbReference type="Gene3D" id="2.40.30.30">
    <property type="entry name" value="Riboflavin kinase-like"/>
    <property type="match status" value="1"/>
</dbReference>
<comment type="pathway">
    <text evidence="1 14">Cofactor biosynthesis; FAD biosynthesis; FAD from FMN: step 1/1.</text>
</comment>
<evidence type="ECO:0000256" key="9">
    <source>
        <dbReference type="ARBA" id="ARBA00022827"/>
    </source>
</evidence>
<comment type="similarity">
    <text evidence="14">Belongs to the ribF family.</text>
</comment>
<evidence type="ECO:0000256" key="4">
    <source>
        <dbReference type="ARBA" id="ARBA00022643"/>
    </source>
</evidence>
<evidence type="ECO:0000256" key="11">
    <source>
        <dbReference type="ARBA" id="ARBA00023268"/>
    </source>
</evidence>
<evidence type="ECO:0000256" key="1">
    <source>
        <dbReference type="ARBA" id="ARBA00004726"/>
    </source>
</evidence>
<evidence type="ECO:0000313" key="16">
    <source>
        <dbReference type="EMBL" id="NRN63634.1"/>
    </source>
</evidence>
<keyword evidence="8 14" id="KW-0418">Kinase</keyword>
<evidence type="ECO:0000256" key="7">
    <source>
        <dbReference type="ARBA" id="ARBA00022741"/>
    </source>
</evidence>
<protein>
    <recommendedName>
        <fullName evidence="14">Riboflavin biosynthesis protein</fullName>
    </recommendedName>
    <domain>
        <recommendedName>
            <fullName evidence="14">Riboflavin kinase</fullName>
            <ecNumber evidence="14">2.7.1.26</ecNumber>
        </recommendedName>
        <alternativeName>
            <fullName evidence="14">Flavokinase</fullName>
        </alternativeName>
    </domain>
    <domain>
        <recommendedName>
            <fullName evidence="14">FMN adenylyltransferase</fullName>
            <ecNumber evidence="14">2.7.7.2</ecNumber>
        </recommendedName>
        <alternativeName>
            <fullName evidence="14">FAD pyrophosphorylase</fullName>
        </alternativeName>
        <alternativeName>
            <fullName evidence="14">FAD synthase</fullName>
        </alternativeName>
    </domain>
</protein>
<keyword evidence="7 14" id="KW-0547">Nucleotide-binding</keyword>
<dbReference type="InterPro" id="IPR023465">
    <property type="entry name" value="Riboflavin_kinase_dom_sf"/>
</dbReference>
<dbReference type="Gene3D" id="3.40.50.620">
    <property type="entry name" value="HUPs"/>
    <property type="match status" value="1"/>
</dbReference>
<dbReference type="EMBL" id="JAAATY010000001">
    <property type="protein sequence ID" value="NRN63634.1"/>
    <property type="molecule type" value="Genomic_DNA"/>
</dbReference>
<name>A0ABX2EX96_9PSEU</name>
<evidence type="ECO:0000256" key="12">
    <source>
        <dbReference type="ARBA" id="ARBA00047880"/>
    </source>
</evidence>
<evidence type="ECO:0000256" key="10">
    <source>
        <dbReference type="ARBA" id="ARBA00022840"/>
    </source>
</evidence>
<proteinExistence type="inferred from homology"/>
<dbReference type="NCBIfam" id="NF004160">
    <property type="entry name" value="PRK05627.1-3"/>
    <property type="match status" value="1"/>
</dbReference>
<feature type="domain" description="Riboflavin kinase" evidence="15">
    <location>
        <begin position="186"/>
        <end position="314"/>
    </location>
</feature>
<dbReference type="PANTHER" id="PTHR22749">
    <property type="entry name" value="RIBOFLAVIN KINASE/FMN ADENYLYLTRANSFERASE"/>
    <property type="match status" value="1"/>
</dbReference>
<evidence type="ECO:0000259" key="15">
    <source>
        <dbReference type="SMART" id="SM00904"/>
    </source>
</evidence>
<dbReference type="InterPro" id="IPR023468">
    <property type="entry name" value="Riboflavin_kinase"/>
</dbReference>
<dbReference type="InterPro" id="IPR015864">
    <property type="entry name" value="FAD_synthase"/>
</dbReference>
<gene>
    <name evidence="16" type="ORF">GC106_8350</name>
</gene>
<evidence type="ECO:0000313" key="17">
    <source>
        <dbReference type="Proteomes" id="UP000763557"/>
    </source>
</evidence>
<keyword evidence="17" id="KW-1185">Reference proteome</keyword>
<reference evidence="16 17" key="1">
    <citation type="submission" date="2020-01" db="EMBL/GenBank/DDBJ databases">
        <title>Kibdelosporangium persica a novel Actinomycetes from a hot desert in Iran.</title>
        <authorList>
            <person name="Safaei N."/>
            <person name="Zaburannyi N."/>
            <person name="Mueller R."/>
            <person name="Wink J."/>
        </authorList>
    </citation>
    <scope>NUCLEOTIDE SEQUENCE [LARGE SCALE GENOMIC DNA]</scope>
    <source>
        <strain evidence="16 17">4NS15</strain>
    </source>
</reference>
<dbReference type="Pfam" id="PF01687">
    <property type="entry name" value="Flavokinase"/>
    <property type="match status" value="1"/>
</dbReference>
<dbReference type="InterPro" id="IPR002606">
    <property type="entry name" value="Riboflavin_kinase_bac"/>
</dbReference>
<accession>A0ABX2EX96</accession>
<dbReference type="EC" id="2.7.7.2" evidence="14"/>
<keyword evidence="9 14" id="KW-0274">FAD</keyword>
<keyword evidence="3 14" id="KW-0285">Flavoprotein</keyword>
<comment type="caution">
    <text evidence="16">The sequence shown here is derived from an EMBL/GenBank/DDBJ whole genome shotgun (WGS) entry which is preliminary data.</text>
</comment>
<dbReference type="NCBIfam" id="TIGR00083">
    <property type="entry name" value="ribF"/>
    <property type="match status" value="1"/>
</dbReference>
<keyword evidence="10 14" id="KW-0067">ATP-binding</keyword>
<keyword evidence="6 14" id="KW-0548">Nucleotidyltransferase</keyword>
<dbReference type="PANTHER" id="PTHR22749:SF6">
    <property type="entry name" value="RIBOFLAVIN KINASE"/>
    <property type="match status" value="1"/>
</dbReference>
<dbReference type="RefSeq" id="WP_173124489.1">
    <property type="nucleotide sequence ID" value="NZ_CBCSGW010000019.1"/>
</dbReference>
<dbReference type="CDD" id="cd02064">
    <property type="entry name" value="FAD_synthetase_N"/>
    <property type="match status" value="1"/>
</dbReference>
<organism evidence="16 17">
    <name type="scientific">Kibdelosporangium persicum</name>
    <dbReference type="NCBI Taxonomy" id="2698649"/>
    <lineage>
        <taxon>Bacteria</taxon>
        <taxon>Bacillati</taxon>
        <taxon>Actinomycetota</taxon>
        <taxon>Actinomycetes</taxon>
        <taxon>Pseudonocardiales</taxon>
        <taxon>Pseudonocardiaceae</taxon>
        <taxon>Kibdelosporangium</taxon>
    </lineage>
</organism>
<keyword evidence="5 14" id="KW-0808">Transferase</keyword>
<evidence type="ECO:0000256" key="14">
    <source>
        <dbReference type="PIRNR" id="PIRNR004491"/>
    </source>
</evidence>
<dbReference type="SMART" id="SM00904">
    <property type="entry name" value="Flavokinase"/>
    <property type="match status" value="1"/>
</dbReference>
<evidence type="ECO:0000256" key="5">
    <source>
        <dbReference type="ARBA" id="ARBA00022679"/>
    </source>
</evidence>
<keyword evidence="11" id="KW-0511">Multifunctional enzyme</keyword>
<evidence type="ECO:0000256" key="3">
    <source>
        <dbReference type="ARBA" id="ARBA00022630"/>
    </source>
</evidence>
<comment type="pathway">
    <text evidence="2 14">Cofactor biosynthesis; FMN biosynthesis; FMN from riboflavin (ATP route): step 1/1.</text>
</comment>
<dbReference type="Pfam" id="PF06574">
    <property type="entry name" value="FAD_syn"/>
    <property type="match status" value="1"/>
</dbReference>
<evidence type="ECO:0000256" key="6">
    <source>
        <dbReference type="ARBA" id="ARBA00022695"/>
    </source>
</evidence>
<dbReference type="InterPro" id="IPR014729">
    <property type="entry name" value="Rossmann-like_a/b/a_fold"/>
</dbReference>
<evidence type="ECO:0000256" key="13">
    <source>
        <dbReference type="ARBA" id="ARBA00049494"/>
    </source>
</evidence>
<dbReference type="SUPFAM" id="SSF52374">
    <property type="entry name" value="Nucleotidylyl transferase"/>
    <property type="match status" value="1"/>
</dbReference>
<dbReference type="PIRSF" id="PIRSF004491">
    <property type="entry name" value="FAD_Synth"/>
    <property type="match status" value="1"/>
</dbReference>
<dbReference type="GO" id="GO:0016301">
    <property type="term" value="F:kinase activity"/>
    <property type="evidence" value="ECO:0007669"/>
    <property type="project" value="UniProtKB-KW"/>
</dbReference>
<sequence length="316" mass="34727">MQRWRGLEHIPGGWGRCVATIGVFDGVHRGHQGLIQRAVELAGQRDVPSVVVTFDPHPSEVVRPGSHPAQLTTLRRKAELVEQLGVDVFCVLPFTVELSKMPGDEFVHEVLVDRLHASAVVVGENFRFGHKAQGDIELLTKLGHRFGFTTEGAKLLTSPANGEITFSSTYIRACVDAGDVVAAEAALGRPHRLEGIVVRGDRRGHELGFPTANLSTPRYTAVPADGVYACRFTLLGSPERPPMMSAVSVGTNPTFSGRERRVEAFVLDVDEDFYGQRVGLDFIERLRPMERYDTVDALVEQMHRDVAKAREVLSGP</sequence>
<dbReference type="SUPFAM" id="SSF82114">
    <property type="entry name" value="Riboflavin kinase-like"/>
    <property type="match status" value="1"/>
</dbReference>
<dbReference type="InterPro" id="IPR004821">
    <property type="entry name" value="Cyt_trans-like"/>
</dbReference>
<comment type="catalytic activity">
    <reaction evidence="13 14">
        <text>FMN + ATP + H(+) = FAD + diphosphate</text>
        <dbReference type="Rhea" id="RHEA:17237"/>
        <dbReference type="ChEBI" id="CHEBI:15378"/>
        <dbReference type="ChEBI" id="CHEBI:30616"/>
        <dbReference type="ChEBI" id="CHEBI:33019"/>
        <dbReference type="ChEBI" id="CHEBI:57692"/>
        <dbReference type="ChEBI" id="CHEBI:58210"/>
        <dbReference type="EC" id="2.7.7.2"/>
    </reaction>
</comment>
<evidence type="ECO:0000256" key="8">
    <source>
        <dbReference type="ARBA" id="ARBA00022777"/>
    </source>
</evidence>
<evidence type="ECO:0000256" key="2">
    <source>
        <dbReference type="ARBA" id="ARBA00005201"/>
    </source>
</evidence>
<dbReference type="Proteomes" id="UP000763557">
    <property type="component" value="Unassembled WGS sequence"/>
</dbReference>
<keyword evidence="4 14" id="KW-0288">FMN</keyword>